<name>A0A0F3IQN8_9GAMM</name>
<evidence type="ECO:0000313" key="3">
    <source>
        <dbReference type="Proteomes" id="UP000033684"/>
    </source>
</evidence>
<dbReference type="AlphaFoldDB" id="A0A0F3IQN8"/>
<accession>A0A0F3IQN8</accession>
<dbReference type="Proteomes" id="UP000033684">
    <property type="component" value="Unassembled WGS sequence"/>
</dbReference>
<protein>
    <submittedName>
        <fullName evidence="2">Uncharacterized protein</fullName>
    </submittedName>
</protein>
<organism evidence="2 3">
    <name type="scientific">Methylocucumis oryzae</name>
    <dbReference type="NCBI Taxonomy" id="1632867"/>
    <lineage>
        <taxon>Bacteria</taxon>
        <taxon>Pseudomonadati</taxon>
        <taxon>Pseudomonadota</taxon>
        <taxon>Gammaproteobacteria</taxon>
        <taxon>Methylococcales</taxon>
        <taxon>Methylococcaceae</taxon>
        <taxon>Methylocucumis</taxon>
    </lineage>
</organism>
<reference evidence="3" key="1">
    <citation type="submission" date="2015-03" db="EMBL/GenBank/DDBJ databases">
        <title>Draft genome sequence of a novel methanotroph (Sn10-6) isolated from flooded ricefield rhizosphere in India.</title>
        <authorList>
            <person name="Pandit P.S."/>
            <person name="Pore S.D."/>
            <person name="Arora P."/>
            <person name="Kapse N.G."/>
            <person name="Dhakephalkar P.K."/>
            <person name="Rahalkar M.C."/>
        </authorList>
    </citation>
    <scope>NUCLEOTIDE SEQUENCE [LARGE SCALE GENOMIC DNA]</scope>
    <source>
        <strain evidence="3">Sn10-6</strain>
    </source>
</reference>
<gene>
    <name evidence="2" type="ORF">VZ94_01515</name>
</gene>
<evidence type="ECO:0000313" key="2">
    <source>
        <dbReference type="EMBL" id="KJV07909.1"/>
    </source>
</evidence>
<keyword evidence="1" id="KW-0812">Transmembrane</keyword>
<keyword evidence="1" id="KW-0472">Membrane</keyword>
<reference evidence="2 3" key="2">
    <citation type="journal article" date="2016" name="Microb. Ecol.">
        <title>Genome Characteristics of a Novel Type I Methanotroph (Sn10-6) Isolated from a Flooded Indian Rice Field.</title>
        <authorList>
            <person name="Rahalkar M.C."/>
            <person name="Pandit P.S."/>
            <person name="Dhakephalkar P.K."/>
            <person name="Pore S."/>
            <person name="Arora P."/>
            <person name="Kapse N."/>
        </authorList>
    </citation>
    <scope>NUCLEOTIDE SEQUENCE [LARGE SCALE GENOMIC DNA]</scope>
    <source>
        <strain evidence="2 3">Sn10-6</strain>
    </source>
</reference>
<keyword evidence="1" id="KW-1133">Transmembrane helix</keyword>
<proteinExistence type="predicted"/>
<evidence type="ECO:0000256" key="1">
    <source>
        <dbReference type="SAM" id="Phobius"/>
    </source>
</evidence>
<dbReference type="EMBL" id="LAJX01000012">
    <property type="protein sequence ID" value="KJV07909.1"/>
    <property type="molecule type" value="Genomic_DNA"/>
</dbReference>
<feature type="transmembrane region" description="Helical" evidence="1">
    <location>
        <begin position="44"/>
        <end position="63"/>
    </location>
</feature>
<sequence>MFVRVANAVGFDELYDYVFVAVSVGSLPNSNRQLLYFKRLSFRFLQLAVGYATRTFLLILLRFF</sequence>
<keyword evidence="3" id="KW-1185">Reference proteome</keyword>
<comment type="caution">
    <text evidence="2">The sequence shown here is derived from an EMBL/GenBank/DDBJ whole genome shotgun (WGS) entry which is preliminary data.</text>
</comment>